<evidence type="ECO:0000313" key="2">
    <source>
        <dbReference type="EMBL" id="OEY86495.1"/>
    </source>
</evidence>
<dbReference type="AlphaFoldDB" id="A0A1E7QJ55"/>
<gene>
    <name evidence="2" type="ORF">BIY23_03655</name>
</gene>
<evidence type="ECO:0000259" key="1">
    <source>
        <dbReference type="Pfam" id="PF12705"/>
    </source>
</evidence>
<accession>A0A1E7QJ55</accession>
<protein>
    <recommendedName>
        <fullName evidence="1">PD-(D/E)XK endonuclease-like domain-containing protein</fullName>
    </recommendedName>
</protein>
<dbReference type="SUPFAM" id="SSF52540">
    <property type="entry name" value="P-loop containing nucleoside triphosphate hydrolases"/>
    <property type="match status" value="1"/>
</dbReference>
<comment type="caution">
    <text evidence="2">The sequence shown here is derived from an EMBL/GenBank/DDBJ whole genome shotgun (WGS) entry which is preliminary data.</text>
</comment>
<organism evidence="2 3">
    <name type="scientific">Wolbachia pipientis</name>
    <dbReference type="NCBI Taxonomy" id="955"/>
    <lineage>
        <taxon>Bacteria</taxon>
        <taxon>Pseudomonadati</taxon>
        <taxon>Pseudomonadota</taxon>
        <taxon>Alphaproteobacteria</taxon>
        <taxon>Rickettsiales</taxon>
        <taxon>Anaplasmataceae</taxon>
        <taxon>Wolbachieae</taxon>
        <taxon>Wolbachia</taxon>
    </lineage>
</organism>
<evidence type="ECO:0000313" key="3">
    <source>
        <dbReference type="Proteomes" id="UP000175679"/>
    </source>
</evidence>
<dbReference type="Gene3D" id="3.90.320.10">
    <property type="match status" value="1"/>
</dbReference>
<dbReference type="InterPro" id="IPR011604">
    <property type="entry name" value="PDDEXK-like_dom_sf"/>
</dbReference>
<dbReference type="Proteomes" id="UP000175679">
    <property type="component" value="Unassembled WGS sequence"/>
</dbReference>
<dbReference type="InterPro" id="IPR038726">
    <property type="entry name" value="PDDEXK_AddAB-type"/>
</dbReference>
<name>A0A1E7QJ55_WOLPI</name>
<dbReference type="EMBL" id="MJMG01000009">
    <property type="protein sequence ID" value="OEY86495.1"/>
    <property type="molecule type" value="Genomic_DNA"/>
</dbReference>
<dbReference type="RefSeq" id="WP_070065235.1">
    <property type="nucleotide sequence ID" value="NZ_MJMG01000009.1"/>
</dbReference>
<dbReference type="InterPro" id="IPR027417">
    <property type="entry name" value="P-loop_NTPase"/>
</dbReference>
<sequence>MGKLFSIDIDESIFNVLAQYILSKYSEKEISALKIILPHKRDVTALLGAFTIGKCMILPEITSLEHIDEEELMQNSDRVQVLTPENETLLLIEFILKWNKENNDNYPIDLAYSIAPLLNISEPIKHLEKIENFIELLINTWGSTLKNLGMVSRLEHTRYYINNIILSLRDTQHIIFVGIEKNEIHQSLIKAIYNLPYGIVILPNLNFKISEKNWQSLHKKHYQYIIKNLLDDMNISRDEITHLGKQSDKIIDYIFDTTSQLNVQKCVHNHIEIITCHSVEEEAESIASIIKNKGYDNVSLLIDNPLLAIRITCLLKQYDITNYSYITLLLYSIELLTSNWNSVALLSLLKHHLIEFRYTQEKYFEILTEFEIEILRNFNINGFKNIIDTINKHKKIKYQKDILIILNRLQTILDPLLHMVNRPIFEIVTTHLQCFSCLPCIGIITDFVNACKNTKIKCSLELYSKILNLFFQKHFVSTSTIENNFSLYKTKVMVFADLNCLQEEQNYFLYNLFCANKVYIVRLSNQRKSLLLKRIEIFYKEKTYNYKNIVTNIMPCTQPIPKPGVQVRMEKMQLISCSALEKLIRNPYTFYIEYILNIRKLKDLNAKLSKLEFSTIMHKIFEKHSFDISQEECLSNFSSMWWIRLQKIIQSFIKTSNTRSQHIETEKSFSLKISKEISLVIKCDRIEHLADNNLAIIDYKLGIPPSQSEVMPIQLILQALAVESSTKKKISELAYWKCDYDQAKIVPLIGYREKMQEFQDILPQFLSHYLSADTPFTASPYLDKFLRFNDYTHLERIKEWL</sequence>
<dbReference type="OrthoDB" id="9780606at2"/>
<proteinExistence type="predicted"/>
<keyword evidence="3" id="KW-1185">Reference proteome</keyword>
<reference evidence="2 3" key="1">
    <citation type="submission" date="2016-09" db="EMBL/GenBank/DDBJ databases">
        <title>Genomic evidence for plant-parasitic nematodes as the earliest Wolbachia hosts.</title>
        <authorList>
            <person name="Brown A.M."/>
            <person name="Wasala S.K."/>
            <person name="Howe D.K."/>
            <person name="Peetz A.B."/>
            <person name="Zasada I.A."/>
            <person name="Denver D.R."/>
        </authorList>
    </citation>
    <scope>NUCLEOTIDE SEQUENCE [LARGE SCALE GENOMIC DNA]</scope>
    <source>
        <strain evidence="3">wPpe</strain>
    </source>
</reference>
<dbReference type="Pfam" id="PF12705">
    <property type="entry name" value="PDDEXK_1"/>
    <property type="match status" value="1"/>
</dbReference>
<feature type="domain" description="PD-(D/E)XK endonuclease-like" evidence="1">
    <location>
        <begin position="575"/>
        <end position="776"/>
    </location>
</feature>